<proteinExistence type="predicted"/>
<dbReference type="EMBL" id="BART01041683">
    <property type="protein sequence ID" value="GAH28086.1"/>
    <property type="molecule type" value="Genomic_DNA"/>
</dbReference>
<feature type="non-terminal residue" evidence="1">
    <location>
        <position position="38"/>
    </location>
</feature>
<protein>
    <submittedName>
        <fullName evidence="1">Uncharacterized protein</fullName>
    </submittedName>
</protein>
<name>X1E497_9ZZZZ</name>
<organism evidence="1">
    <name type="scientific">marine sediment metagenome</name>
    <dbReference type="NCBI Taxonomy" id="412755"/>
    <lineage>
        <taxon>unclassified sequences</taxon>
        <taxon>metagenomes</taxon>
        <taxon>ecological metagenomes</taxon>
    </lineage>
</organism>
<comment type="caution">
    <text evidence="1">The sequence shown here is derived from an EMBL/GenBank/DDBJ whole genome shotgun (WGS) entry which is preliminary data.</text>
</comment>
<gene>
    <name evidence="1" type="ORF">S01H4_66887</name>
</gene>
<sequence length="38" mass="4459">MNFRSILFLLIIVSPLKFLYAQNESVTIEDVKELTPYL</sequence>
<accession>X1E497</accession>
<reference evidence="1" key="1">
    <citation type="journal article" date="2014" name="Front. Microbiol.">
        <title>High frequency of phylogenetically diverse reductive dehalogenase-homologous genes in deep subseafloor sedimentary metagenomes.</title>
        <authorList>
            <person name="Kawai M."/>
            <person name="Futagami T."/>
            <person name="Toyoda A."/>
            <person name="Takaki Y."/>
            <person name="Nishi S."/>
            <person name="Hori S."/>
            <person name="Arai W."/>
            <person name="Tsubouchi T."/>
            <person name="Morono Y."/>
            <person name="Uchiyama I."/>
            <person name="Ito T."/>
            <person name="Fujiyama A."/>
            <person name="Inagaki F."/>
            <person name="Takami H."/>
        </authorList>
    </citation>
    <scope>NUCLEOTIDE SEQUENCE</scope>
    <source>
        <strain evidence="1">Expedition CK06-06</strain>
    </source>
</reference>
<dbReference type="AlphaFoldDB" id="X1E497"/>
<evidence type="ECO:0000313" key="1">
    <source>
        <dbReference type="EMBL" id="GAH28086.1"/>
    </source>
</evidence>